<dbReference type="Proteomes" id="UP000013827">
    <property type="component" value="Unassembled WGS sequence"/>
</dbReference>
<name>A0A0D3IKC2_EMIH1</name>
<dbReference type="RefSeq" id="XP_005764136.1">
    <property type="nucleotide sequence ID" value="XM_005764079.1"/>
</dbReference>
<evidence type="ECO:0000313" key="4">
    <source>
        <dbReference type="EnsemblProtists" id="EOD11707"/>
    </source>
</evidence>
<dbReference type="InterPro" id="IPR017850">
    <property type="entry name" value="Alkaline_phosphatase_core_sf"/>
</dbReference>
<evidence type="ECO:0000313" key="5">
    <source>
        <dbReference type="Proteomes" id="UP000013827"/>
    </source>
</evidence>
<protein>
    <recommendedName>
        <fullName evidence="3">Sulfatase N-terminal domain-containing protein</fullName>
    </recommendedName>
</protein>
<dbReference type="PANTHER" id="PTHR45953">
    <property type="entry name" value="IDURONATE 2-SULFATASE"/>
    <property type="match status" value="1"/>
</dbReference>
<keyword evidence="2" id="KW-0378">Hydrolase</keyword>
<dbReference type="AlphaFoldDB" id="A0A0D3IKC2"/>
<keyword evidence="5" id="KW-1185">Reference proteome</keyword>
<organism evidence="4 5">
    <name type="scientific">Emiliania huxleyi (strain CCMP1516)</name>
    <dbReference type="NCBI Taxonomy" id="280463"/>
    <lineage>
        <taxon>Eukaryota</taxon>
        <taxon>Haptista</taxon>
        <taxon>Haptophyta</taxon>
        <taxon>Prymnesiophyceae</taxon>
        <taxon>Isochrysidales</taxon>
        <taxon>Noelaerhabdaceae</taxon>
        <taxon>Emiliania</taxon>
    </lineage>
</organism>
<dbReference type="GeneID" id="17257854"/>
<dbReference type="eggNOG" id="KOG3867">
    <property type="taxonomic scope" value="Eukaryota"/>
</dbReference>
<dbReference type="EnsemblProtists" id="EOD11707">
    <property type="protein sequence ID" value="EOD11707"/>
    <property type="gene ID" value="EMIHUDRAFT_247789"/>
</dbReference>
<dbReference type="GO" id="GO:0008484">
    <property type="term" value="F:sulfuric ester hydrolase activity"/>
    <property type="evidence" value="ECO:0007669"/>
    <property type="project" value="TreeGrafter"/>
</dbReference>
<dbReference type="PANTHER" id="PTHR45953:SF1">
    <property type="entry name" value="IDURONATE 2-SULFATASE"/>
    <property type="match status" value="1"/>
</dbReference>
<dbReference type="InterPro" id="IPR000917">
    <property type="entry name" value="Sulfatase_N"/>
</dbReference>
<dbReference type="STRING" id="2903.R1BPU9"/>
<feature type="domain" description="Sulfatase N-terminal" evidence="3">
    <location>
        <begin position="209"/>
        <end position="386"/>
    </location>
</feature>
<dbReference type="SUPFAM" id="SSF53649">
    <property type="entry name" value="Alkaline phosphatase-like"/>
    <property type="match status" value="1"/>
</dbReference>
<dbReference type="PaxDb" id="2903-EOD11707"/>
<evidence type="ECO:0000256" key="1">
    <source>
        <dbReference type="ARBA" id="ARBA00022723"/>
    </source>
</evidence>
<evidence type="ECO:0000256" key="2">
    <source>
        <dbReference type="ARBA" id="ARBA00022801"/>
    </source>
</evidence>
<proteinExistence type="predicted"/>
<dbReference type="KEGG" id="ehx:EMIHUDRAFT_247789"/>
<dbReference type="GO" id="GO:0046872">
    <property type="term" value="F:metal ion binding"/>
    <property type="evidence" value="ECO:0007669"/>
    <property type="project" value="UniProtKB-KW"/>
</dbReference>
<accession>A0A0D3IKC2</accession>
<dbReference type="HOGENOM" id="CLU_695286_0_0_1"/>
<evidence type="ECO:0000259" key="3">
    <source>
        <dbReference type="Pfam" id="PF00884"/>
    </source>
</evidence>
<reference evidence="4" key="2">
    <citation type="submission" date="2024-10" db="UniProtKB">
        <authorList>
            <consortium name="EnsemblProtists"/>
        </authorList>
    </citation>
    <scope>IDENTIFICATION</scope>
</reference>
<dbReference type="Pfam" id="PF00884">
    <property type="entry name" value="Sulfatase"/>
    <property type="match status" value="1"/>
</dbReference>
<dbReference type="Gene3D" id="3.40.720.10">
    <property type="entry name" value="Alkaline Phosphatase, subunit A"/>
    <property type="match status" value="1"/>
</dbReference>
<keyword evidence="1" id="KW-0479">Metal-binding</keyword>
<sequence>MSQCGPFCLENSNPWTYKCNWEACSGCETFWHRMKYMADEGIVFDDANLVKCSIYSSDEARCNLHVIRRRVGVEPLEDDGTYEQCFFYYTGSETACASGKIHEKIYHKRLDNEQSWNEICGHGLCCRLVEPIGRRASEEKPAELSEFARASTRSPDVVGSHSSELEEEIALNYSAYARTYGPREYAPKPGVTFDRTNRPLVEAADVDDWVHPDGLMTRKIMSDIRLAKAMKTPFFIGAGYNRPHLPFACPKKYWDMYSASDIFLAPNPWLPVGAPPRSVHYFELLSYNEIERGDYNAGSGGPNGGQRNLPEGLSRELIHGYYACITYVDTLIGYLIDELKERQMYDETIITFASDHGYKLGNKGSWARHTVYETDLHVPMIIKAPPDSYTLSMTGTR</sequence>
<dbReference type="GO" id="GO:0005737">
    <property type="term" value="C:cytoplasm"/>
    <property type="evidence" value="ECO:0007669"/>
    <property type="project" value="TreeGrafter"/>
</dbReference>
<reference evidence="5" key="1">
    <citation type="journal article" date="2013" name="Nature">
        <title>Pan genome of the phytoplankton Emiliania underpins its global distribution.</title>
        <authorList>
            <person name="Read B.A."/>
            <person name="Kegel J."/>
            <person name="Klute M.J."/>
            <person name="Kuo A."/>
            <person name="Lefebvre S.C."/>
            <person name="Maumus F."/>
            <person name="Mayer C."/>
            <person name="Miller J."/>
            <person name="Monier A."/>
            <person name="Salamov A."/>
            <person name="Young J."/>
            <person name="Aguilar M."/>
            <person name="Claverie J.M."/>
            <person name="Frickenhaus S."/>
            <person name="Gonzalez K."/>
            <person name="Herman E.K."/>
            <person name="Lin Y.C."/>
            <person name="Napier J."/>
            <person name="Ogata H."/>
            <person name="Sarno A.F."/>
            <person name="Shmutz J."/>
            <person name="Schroeder D."/>
            <person name="de Vargas C."/>
            <person name="Verret F."/>
            <person name="von Dassow P."/>
            <person name="Valentin K."/>
            <person name="Van de Peer Y."/>
            <person name="Wheeler G."/>
            <person name="Dacks J.B."/>
            <person name="Delwiche C.F."/>
            <person name="Dyhrman S.T."/>
            <person name="Glockner G."/>
            <person name="John U."/>
            <person name="Richards T."/>
            <person name="Worden A.Z."/>
            <person name="Zhang X."/>
            <person name="Grigoriev I.V."/>
            <person name="Allen A.E."/>
            <person name="Bidle K."/>
            <person name="Borodovsky M."/>
            <person name="Bowler C."/>
            <person name="Brownlee C."/>
            <person name="Cock J.M."/>
            <person name="Elias M."/>
            <person name="Gladyshev V.N."/>
            <person name="Groth M."/>
            <person name="Guda C."/>
            <person name="Hadaegh A."/>
            <person name="Iglesias-Rodriguez M.D."/>
            <person name="Jenkins J."/>
            <person name="Jones B.M."/>
            <person name="Lawson T."/>
            <person name="Leese F."/>
            <person name="Lindquist E."/>
            <person name="Lobanov A."/>
            <person name="Lomsadze A."/>
            <person name="Malik S.B."/>
            <person name="Marsh M.E."/>
            <person name="Mackinder L."/>
            <person name="Mock T."/>
            <person name="Mueller-Roeber B."/>
            <person name="Pagarete A."/>
            <person name="Parker M."/>
            <person name="Probert I."/>
            <person name="Quesneville H."/>
            <person name="Raines C."/>
            <person name="Rensing S.A."/>
            <person name="Riano-Pachon D.M."/>
            <person name="Richier S."/>
            <person name="Rokitta S."/>
            <person name="Shiraiwa Y."/>
            <person name="Soanes D.M."/>
            <person name="van der Giezen M."/>
            <person name="Wahlund T.M."/>
            <person name="Williams B."/>
            <person name="Wilson W."/>
            <person name="Wolfe G."/>
            <person name="Wurch L.L."/>
        </authorList>
    </citation>
    <scope>NUCLEOTIDE SEQUENCE</scope>
</reference>